<accession>A0AAQ4FIJ0</accession>
<organism evidence="3 4">
    <name type="scientific">Amblyomma americanum</name>
    <name type="common">Lone star tick</name>
    <dbReference type="NCBI Taxonomy" id="6943"/>
    <lineage>
        <taxon>Eukaryota</taxon>
        <taxon>Metazoa</taxon>
        <taxon>Ecdysozoa</taxon>
        <taxon>Arthropoda</taxon>
        <taxon>Chelicerata</taxon>
        <taxon>Arachnida</taxon>
        <taxon>Acari</taxon>
        <taxon>Parasitiformes</taxon>
        <taxon>Ixodida</taxon>
        <taxon>Ixodoidea</taxon>
        <taxon>Ixodidae</taxon>
        <taxon>Amblyomminae</taxon>
        <taxon>Amblyomma</taxon>
    </lineage>
</organism>
<evidence type="ECO:0000313" key="3">
    <source>
        <dbReference type="EMBL" id="KAK8786856.1"/>
    </source>
</evidence>
<feature type="region of interest" description="Disordered" evidence="1">
    <location>
        <begin position="56"/>
        <end position="75"/>
    </location>
</feature>
<evidence type="ECO:0000313" key="4">
    <source>
        <dbReference type="Proteomes" id="UP001321473"/>
    </source>
</evidence>
<sequence>MNELIIFNIFLTVVFPPLECGSHQNIKMRQRLLLKRLDVSCKRSDVCGKAKCPTTAMKPSSKWPKPWKLSLPRKT</sequence>
<feature type="compositionally biased region" description="Low complexity" evidence="1">
    <location>
        <begin position="58"/>
        <end position="75"/>
    </location>
</feature>
<evidence type="ECO:0008006" key="5">
    <source>
        <dbReference type="Google" id="ProtNLM"/>
    </source>
</evidence>
<feature type="signal peptide" evidence="2">
    <location>
        <begin position="1"/>
        <end position="20"/>
    </location>
</feature>
<reference evidence="3 4" key="1">
    <citation type="journal article" date="2023" name="Arcadia Sci">
        <title>De novo assembly of a long-read Amblyomma americanum tick genome.</title>
        <authorList>
            <person name="Chou S."/>
            <person name="Poskanzer K.E."/>
            <person name="Rollins M."/>
            <person name="Thuy-Boun P.S."/>
        </authorList>
    </citation>
    <scope>NUCLEOTIDE SEQUENCE [LARGE SCALE GENOMIC DNA]</scope>
    <source>
        <strain evidence="3">F_SG_1</strain>
        <tissue evidence="3">Salivary glands</tissue>
    </source>
</reference>
<dbReference type="AlphaFoldDB" id="A0AAQ4FIJ0"/>
<dbReference type="Proteomes" id="UP001321473">
    <property type="component" value="Unassembled WGS sequence"/>
</dbReference>
<protein>
    <recommendedName>
        <fullName evidence="5">Secreted protein</fullName>
    </recommendedName>
</protein>
<keyword evidence="4" id="KW-1185">Reference proteome</keyword>
<feature type="chain" id="PRO_5043047668" description="Secreted protein" evidence="2">
    <location>
        <begin position="21"/>
        <end position="75"/>
    </location>
</feature>
<proteinExistence type="predicted"/>
<evidence type="ECO:0000256" key="2">
    <source>
        <dbReference type="SAM" id="SignalP"/>
    </source>
</evidence>
<dbReference type="EMBL" id="JARKHS020002333">
    <property type="protein sequence ID" value="KAK8786856.1"/>
    <property type="molecule type" value="Genomic_DNA"/>
</dbReference>
<comment type="caution">
    <text evidence="3">The sequence shown here is derived from an EMBL/GenBank/DDBJ whole genome shotgun (WGS) entry which is preliminary data.</text>
</comment>
<name>A0AAQ4FIJ0_AMBAM</name>
<gene>
    <name evidence="3" type="ORF">V5799_023377</name>
</gene>
<evidence type="ECO:0000256" key="1">
    <source>
        <dbReference type="SAM" id="MobiDB-lite"/>
    </source>
</evidence>
<keyword evidence="2" id="KW-0732">Signal</keyword>